<feature type="chain" id="PRO_5021250567" description="EGF domain-specific O-linked N-acetylglucosamine transferase" evidence="11">
    <location>
        <begin position="24"/>
        <end position="507"/>
    </location>
</feature>
<comment type="catalytic activity">
    <reaction evidence="10">
        <text>L-threonyl-[protein] + UDP-N-acetyl-alpha-D-glucosamine = 3-O-(N-acetyl-beta-D-glucosaminyl)-L-threonyl-[protein] + UDP + H(+)</text>
        <dbReference type="Rhea" id="RHEA:48908"/>
        <dbReference type="Rhea" id="RHEA-COMP:11060"/>
        <dbReference type="Rhea" id="RHEA-COMP:12252"/>
        <dbReference type="ChEBI" id="CHEBI:15378"/>
        <dbReference type="ChEBI" id="CHEBI:30013"/>
        <dbReference type="ChEBI" id="CHEBI:57705"/>
        <dbReference type="ChEBI" id="CHEBI:58223"/>
        <dbReference type="ChEBI" id="CHEBI:90840"/>
        <dbReference type="EC" id="2.4.1.255"/>
    </reaction>
</comment>
<organism evidence="13">
    <name type="scientific">Scapholeberis mucronata</name>
    <dbReference type="NCBI Taxonomy" id="202097"/>
    <lineage>
        <taxon>Eukaryota</taxon>
        <taxon>Metazoa</taxon>
        <taxon>Ecdysozoa</taxon>
        <taxon>Arthropoda</taxon>
        <taxon>Crustacea</taxon>
        <taxon>Branchiopoda</taxon>
        <taxon>Diplostraca</taxon>
        <taxon>Cladocera</taxon>
        <taxon>Anomopoda</taxon>
        <taxon>Daphniidae</taxon>
        <taxon>Scapholeberis</taxon>
    </lineage>
</organism>
<dbReference type="AlphaFoldDB" id="A0A4Y7NJT4"/>
<dbReference type="EMBL" id="LR023880">
    <property type="protein sequence ID" value="SVE93499.1"/>
    <property type="molecule type" value="mRNA"/>
</dbReference>
<evidence type="ECO:0000256" key="6">
    <source>
        <dbReference type="ARBA" id="ARBA00023180"/>
    </source>
</evidence>
<dbReference type="InterPro" id="IPR049625">
    <property type="entry name" value="Glyco_transf_61_cat"/>
</dbReference>
<evidence type="ECO:0000256" key="7">
    <source>
        <dbReference type="ARBA" id="ARBA00040944"/>
    </source>
</evidence>
<dbReference type="InterPro" id="IPR007657">
    <property type="entry name" value="Glycosyltransferase_61"/>
</dbReference>
<proteinExistence type="evidence at transcript level"/>
<keyword evidence="4 11" id="KW-0732">Signal</keyword>
<evidence type="ECO:0000313" key="13">
    <source>
        <dbReference type="EMBL" id="SVE93499.1"/>
    </source>
</evidence>
<evidence type="ECO:0000256" key="1">
    <source>
        <dbReference type="ARBA" id="ARBA00011970"/>
    </source>
</evidence>
<dbReference type="PANTHER" id="PTHR20961">
    <property type="entry name" value="GLYCOSYLTRANSFERASE"/>
    <property type="match status" value="1"/>
</dbReference>
<dbReference type="GO" id="GO:0005788">
    <property type="term" value="C:endoplasmic reticulum lumen"/>
    <property type="evidence" value="ECO:0007669"/>
    <property type="project" value="TreeGrafter"/>
</dbReference>
<keyword evidence="6" id="KW-0325">Glycoprotein</keyword>
<name>A0A4Y7NJT4_9CRUS</name>
<evidence type="ECO:0000256" key="5">
    <source>
        <dbReference type="ARBA" id="ARBA00022824"/>
    </source>
</evidence>
<dbReference type="PANTHER" id="PTHR20961:SF148">
    <property type="entry name" value="EGF DOMAIN-SPECIFIC O-LINKED N-ACETYLGLUCOSAMINE TRANSFERASE"/>
    <property type="match status" value="1"/>
</dbReference>
<feature type="domain" description="Glycosyltransferase 61 catalytic" evidence="12">
    <location>
        <begin position="319"/>
        <end position="415"/>
    </location>
</feature>
<keyword evidence="2" id="KW-0328">Glycosyltransferase</keyword>
<evidence type="ECO:0000256" key="3">
    <source>
        <dbReference type="ARBA" id="ARBA00022679"/>
    </source>
</evidence>
<evidence type="ECO:0000256" key="2">
    <source>
        <dbReference type="ARBA" id="ARBA00022676"/>
    </source>
</evidence>
<dbReference type="Pfam" id="PF04577">
    <property type="entry name" value="Glyco_transf_61"/>
    <property type="match status" value="1"/>
</dbReference>
<keyword evidence="5" id="KW-0256">Endoplasmic reticulum</keyword>
<keyword evidence="3" id="KW-0808">Transferase</keyword>
<evidence type="ECO:0000256" key="4">
    <source>
        <dbReference type="ARBA" id="ARBA00022729"/>
    </source>
</evidence>
<dbReference type="GO" id="GO:0097363">
    <property type="term" value="F:protein O-acetylglucosaminyltransferase activity"/>
    <property type="evidence" value="ECO:0007669"/>
    <property type="project" value="UniProtKB-EC"/>
</dbReference>
<comment type="catalytic activity">
    <reaction evidence="9">
        <text>L-seryl-[protein] + UDP-N-acetyl-alpha-D-glucosamine = 3-O-(N-acetyl-beta-D-glucosaminyl)-L-seryl-[protein] + UDP + H(+)</text>
        <dbReference type="Rhea" id="RHEA:48904"/>
        <dbReference type="Rhea" id="RHEA-COMP:9863"/>
        <dbReference type="Rhea" id="RHEA-COMP:12251"/>
        <dbReference type="ChEBI" id="CHEBI:15378"/>
        <dbReference type="ChEBI" id="CHEBI:29999"/>
        <dbReference type="ChEBI" id="CHEBI:57705"/>
        <dbReference type="ChEBI" id="CHEBI:58223"/>
        <dbReference type="ChEBI" id="CHEBI:90838"/>
        <dbReference type="EC" id="2.4.1.255"/>
    </reaction>
</comment>
<sequence>MNQIAIVSLVAVILSQKVAVNEAEKCQRSNSCAFRNILNTGLCWGYEKDCPKHLSYSNASCPEDHKGWVSSKSQQLQTFDEQADFGFLKHQIQSKTVFCKPEADGDSLLECTQYLQFCRGSNLYIDFRDLVSRPEAFRYKMDVLKQGQIGGKCKLNKPSLISEATHLSPLQSWAPEMQHFEELPRQVNSQSNMCDIYIDKPTYIMKIDATVNMYHHFCDFFNLYASLHVNGTTTQMFSRDVNILIWETYSYYSNFGITWSAFTQNPLMNLRTFQGKRVCFREVVFPLLPRMIFGLYYNTPVVWGCQESGLFHAFSEFVLHRLKIPKRLPTDRQEKPRIKITLLSRNTQYRRIQNEKELIDKLKSSSRRYSVRRVEFSHDTDFRHQLKVIQDTDVLIGMHGAGLTHLLFLPDWAAVFELYNCGDEHCYADLARLRGVHYRTWTDATKLKAQDEGHHPEGGPHAKFTNYSFDSEEFLRIVDLATNHVANHSAYRMLHNTQTSESERDEL</sequence>
<evidence type="ECO:0000259" key="12">
    <source>
        <dbReference type="Pfam" id="PF04577"/>
    </source>
</evidence>
<evidence type="ECO:0000256" key="9">
    <source>
        <dbReference type="ARBA" id="ARBA00048317"/>
    </source>
</evidence>
<evidence type="ECO:0000256" key="11">
    <source>
        <dbReference type="SAM" id="SignalP"/>
    </source>
</evidence>
<accession>A0A4Y7NJT4</accession>
<feature type="signal peptide" evidence="11">
    <location>
        <begin position="1"/>
        <end position="23"/>
    </location>
</feature>
<gene>
    <name evidence="13" type="primary">EOG090X02IK</name>
</gene>
<evidence type="ECO:0000256" key="8">
    <source>
        <dbReference type="ARBA" id="ARBA00042574"/>
    </source>
</evidence>
<reference evidence="13" key="1">
    <citation type="submission" date="2018-08" db="EMBL/GenBank/DDBJ databases">
        <authorList>
            <person name="Cornetti L."/>
        </authorList>
    </citation>
    <scope>NUCLEOTIDE SEQUENCE</scope>
    <source>
        <strain evidence="13">BE-ASS</strain>
    </source>
</reference>
<protein>
    <recommendedName>
        <fullName evidence="7">EGF domain-specific O-linked N-acetylglucosamine transferase</fullName>
        <ecNumber evidence="1">2.4.1.255</ecNumber>
    </recommendedName>
    <alternativeName>
        <fullName evidence="8">Extracellular O-linked N-acetylglucosamine transferase</fullName>
    </alternativeName>
</protein>
<dbReference type="EC" id="2.4.1.255" evidence="1"/>
<evidence type="ECO:0000256" key="10">
    <source>
        <dbReference type="ARBA" id="ARBA00049432"/>
    </source>
</evidence>